<evidence type="ECO:0000313" key="5">
    <source>
        <dbReference type="Proteomes" id="UP000829992"/>
    </source>
</evidence>
<feature type="domain" description="N-acetyltransferase" evidence="3">
    <location>
        <begin position="7"/>
        <end position="171"/>
    </location>
</feature>
<evidence type="ECO:0000256" key="1">
    <source>
        <dbReference type="ARBA" id="ARBA00022679"/>
    </source>
</evidence>
<evidence type="ECO:0000256" key="2">
    <source>
        <dbReference type="ARBA" id="ARBA00023315"/>
    </source>
</evidence>
<evidence type="ECO:0000313" key="4">
    <source>
        <dbReference type="EMBL" id="UQT57626.1"/>
    </source>
</evidence>
<keyword evidence="1" id="KW-0808">Transferase</keyword>
<dbReference type="CDD" id="cd04301">
    <property type="entry name" value="NAT_SF"/>
    <property type="match status" value="1"/>
</dbReference>
<dbReference type="SUPFAM" id="SSF55729">
    <property type="entry name" value="Acyl-CoA N-acyltransferases (Nat)"/>
    <property type="match status" value="1"/>
</dbReference>
<dbReference type="InterPro" id="IPR016181">
    <property type="entry name" value="Acyl_CoA_acyltransferase"/>
</dbReference>
<accession>A0ABY4PVN0</accession>
<dbReference type="PROSITE" id="PS51186">
    <property type="entry name" value="GNAT"/>
    <property type="match status" value="1"/>
</dbReference>
<dbReference type="Gene3D" id="3.40.630.30">
    <property type="match status" value="1"/>
</dbReference>
<sequence>MRHDTAPRIRPRRASDLPACVEALGQVHIADGYPTNWPERPGDWLAGGSLIGAWVAELGGRVVGHVALCRSGADDVAPALWSGREGLAGERVAVVSRLFVAPGARGHGIGAMLLDQVVAEARELGQAAVLDVVASDTSAIALYARTGWRFLGTGEQYWTPGQTVTLRSYAAPEAEVDAAPEASAS</sequence>
<evidence type="ECO:0000259" key="3">
    <source>
        <dbReference type="PROSITE" id="PS51186"/>
    </source>
</evidence>
<dbReference type="PANTHER" id="PTHR43877:SF2">
    <property type="entry name" value="AMINOALKYLPHOSPHONATE N-ACETYLTRANSFERASE-RELATED"/>
    <property type="match status" value="1"/>
</dbReference>
<keyword evidence="2" id="KW-0012">Acyltransferase</keyword>
<dbReference type="Pfam" id="PF00583">
    <property type="entry name" value="Acetyltransf_1"/>
    <property type="match status" value="1"/>
</dbReference>
<reference evidence="4 5" key="1">
    <citation type="submission" date="2022-05" db="EMBL/GenBank/DDBJ databases">
        <authorList>
            <person name="Zhou X."/>
            <person name="Li K."/>
            <person name="Man Y."/>
        </authorList>
    </citation>
    <scope>NUCLEOTIDE SEQUENCE [LARGE SCALE GENOMIC DNA]</scope>
    <source>
        <strain evidence="4 5">MS405</strain>
    </source>
</reference>
<dbReference type="Proteomes" id="UP000829992">
    <property type="component" value="Chromosome"/>
</dbReference>
<dbReference type="PANTHER" id="PTHR43877">
    <property type="entry name" value="AMINOALKYLPHOSPHONATE N-ACETYLTRANSFERASE-RELATED-RELATED"/>
    <property type="match status" value="1"/>
</dbReference>
<dbReference type="InterPro" id="IPR050832">
    <property type="entry name" value="Bact_Acetyltransf"/>
</dbReference>
<organism evidence="4 5">
    <name type="scientific">Streptomyces durmitorensis</name>
    <dbReference type="NCBI Taxonomy" id="319947"/>
    <lineage>
        <taxon>Bacteria</taxon>
        <taxon>Bacillati</taxon>
        <taxon>Actinomycetota</taxon>
        <taxon>Actinomycetes</taxon>
        <taxon>Kitasatosporales</taxon>
        <taxon>Streptomycetaceae</taxon>
        <taxon>Streptomyces</taxon>
    </lineage>
</organism>
<gene>
    <name evidence="4" type="ORF">M4V62_22380</name>
</gene>
<name>A0ABY4PVN0_9ACTN</name>
<protein>
    <submittedName>
        <fullName evidence="4">GNAT family N-acetyltransferase</fullName>
    </submittedName>
</protein>
<dbReference type="InterPro" id="IPR000182">
    <property type="entry name" value="GNAT_dom"/>
</dbReference>
<keyword evidence="5" id="KW-1185">Reference proteome</keyword>
<dbReference type="RefSeq" id="WP_249589019.1">
    <property type="nucleotide sequence ID" value="NZ_BAAAQL010000012.1"/>
</dbReference>
<proteinExistence type="predicted"/>
<dbReference type="EMBL" id="CP097289">
    <property type="protein sequence ID" value="UQT57626.1"/>
    <property type="molecule type" value="Genomic_DNA"/>
</dbReference>